<dbReference type="EMBL" id="ML208375">
    <property type="protein sequence ID" value="TFK67480.1"/>
    <property type="molecule type" value="Genomic_DNA"/>
</dbReference>
<reference evidence="1 2" key="1">
    <citation type="journal article" date="2019" name="Nat. Ecol. Evol.">
        <title>Megaphylogeny resolves global patterns of mushroom evolution.</title>
        <authorList>
            <person name="Varga T."/>
            <person name="Krizsan K."/>
            <person name="Foldi C."/>
            <person name="Dima B."/>
            <person name="Sanchez-Garcia M."/>
            <person name="Sanchez-Ramirez S."/>
            <person name="Szollosi G.J."/>
            <person name="Szarkandi J.G."/>
            <person name="Papp V."/>
            <person name="Albert L."/>
            <person name="Andreopoulos W."/>
            <person name="Angelini C."/>
            <person name="Antonin V."/>
            <person name="Barry K.W."/>
            <person name="Bougher N.L."/>
            <person name="Buchanan P."/>
            <person name="Buyck B."/>
            <person name="Bense V."/>
            <person name="Catcheside P."/>
            <person name="Chovatia M."/>
            <person name="Cooper J."/>
            <person name="Damon W."/>
            <person name="Desjardin D."/>
            <person name="Finy P."/>
            <person name="Geml J."/>
            <person name="Haridas S."/>
            <person name="Hughes K."/>
            <person name="Justo A."/>
            <person name="Karasinski D."/>
            <person name="Kautmanova I."/>
            <person name="Kiss B."/>
            <person name="Kocsube S."/>
            <person name="Kotiranta H."/>
            <person name="LaButti K.M."/>
            <person name="Lechner B.E."/>
            <person name="Liimatainen K."/>
            <person name="Lipzen A."/>
            <person name="Lukacs Z."/>
            <person name="Mihaltcheva S."/>
            <person name="Morgado L.N."/>
            <person name="Niskanen T."/>
            <person name="Noordeloos M.E."/>
            <person name="Ohm R.A."/>
            <person name="Ortiz-Santana B."/>
            <person name="Ovrebo C."/>
            <person name="Racz N."/>
            <person name="Riley R."/>
            <person name="Savchenko A."/>
            <person name="Shiryaev A."/>
            <person name="Soop K."/>
            <person name="Spirin V."/>
            <person name="Szebenyi C."/>
            <person name="Tomsovsky M."/>
            <person name="Tulloss R.E."/>
            <person name="Uehling J."/>
            <person name="Grigoriev I.V."/>
            <person name="Vagvolgyi C."/>
            <person name="Papp T."/>
            <person name="Martin F.M."/>
            <person name="Miettinen O."/>
            <person name="Hibbett D.S."/>
            <person name="Nagy L.G."/>
        </authorList>
    </citation>
    <scope>NUCLEOTIDE SEQUENCE [LARGE SCALE GENOMIC DNA]</scope>
    <source>
        <strain evidence="1 2">NL-1719</strain>
    </source>
</reference>
<name>A0ACD3ANX3_9AGAR</name>
<protein>
    <submittedName>
        <fullName evidence="1">Uncharacterized protein</fullName>
    </submittedName>
</protein>
<accession>A0ACD3ANX3</accession>
<organism evidence="1 2">
    <name type="scientific">Pluteus cervinus</name>
    <dbReference type="NCBI Taxonomy" id="181527"/>
    <lineage>
        <taxon>Eukaryota</taxon>
        <taxon>Fungi</taxon>
        <taxon>Dikarya</taxon>
        <taxon>Basidiomycota</taxon>
        <taxon>Agaricomycotina</taxon>
        <taxon>Agaricomycetes</taxon>
        <taxon>Agaricomycetidae</taxon>
        <taxon>Agaricales</taxon>
        <taxon>Pluteineae</taxon>
        <taxon>Pluteaceae</taxon>
        <taxon>Pluteus</taxon>
    </lineage>
</organism>
<sequence>MCIDVKADRGETALAFLQLLQASQTLEHHPIASMQLSQGDTASMQLSQGDTASMQLSQGDTASSAFVIGGSDGPLDCTLLHKLPWSAISQVLPSLPLHNVTVLTLTIPELSRNDWANIFVQFVRLEKLMLEEEETAESFVEFIIASTPDDFDDSANANLGPGHDLPFRSLRKLSLCQGYFELGDGDAVQEDFPAFCSALKLRRDYGLPLEKLWLPHDAFHVYVDSLGEVVEELLLCVQGTCSNLSYNAKL</sequence>
<evidence type="ECO:0000313" key="2">
    <source>
        <dbReference type="Proteomes" id="UP000308600"/>
    </source>
</evidence>
<gene>
    <name evidence="1" type="ORF">BDN72DRAFT_96091</name>
</gene>
<evidence type="ECO:0000313" key="1">
    <source>
        <dbReference type="EMBL" id="TFK67480.1"/>
    </source>
</evidence>
<keyword evidence="2" id="KW-1185">Reference proteome</keyword>
<dbReference type="Proteomes" id="UP000308600">
    <property type="component" value="Unassembled WGS sequence"/>
</dbReference>
<proteinExistence type="predicted"/>